<name>A0A841EEY8_9BACT</name>
<dbReference type="RefSeq" id="WP_184132337.1">
    <property type="nucleotide sequence ID" value="NZ_JACHKT010000007.1"/>
</dbReference>
<dbReference type="AlphaFoldDB" id="A0A841EEY8"/>
<keyword evidence="1" id="KW-0812">Transmembrane</keyword>
<dbReference type="Proteomes" id="UP000524404">
    <property type="component" value="Unassembled WGS sequence"/>
</dbReference>
<feature type="transmembrane region" description="Helical" evidence="1">
    <location>
        <begin position="50"/>
        <end position="69"/>
    </location>
</feature>
<dbReference type="Pfam" id="PF16401">
    <property type="entry name" value="DUF5009"/>
    <property type="match status" value="1"/>
</dbReference>
<sequence length="377" mass="42837">MKDTRLVSLDALRGFDMFWIMSGEHIIHALAEATHIPLLEWMSEQLHHTAWNGITFYDMIFPLFLFIAGMSMPFSMQKKVVEASVNSPNELPNAIKKPLYLAMVKRTVILIFLGVVVNGLFKWNGYEQTRIASVLGRIGLAWFFAGIIYLNFNTQKQIFCLAFILVGYWLIMKYVPVPGFGAGVLTKEGSLESYIDRILLPGRLHSIVHDPEGILSTIPAIGTAMLGVFTATFLKKDWGFSVYRKVLMMIVAALVLIGIGLLWDFSFPINKRLWSSSFVCFVGGFSILFFVVFYVIIDVWKWQKWASPFIWIGSNSILIYMASEGIVNFGYTANFLFGGLISHTPVLWQPVFVTISITTTQMILLYILYKKKIFLKI</sequence>
<feature type="transmembrane region" description="Helical" evidence="1">
    <location>
        <begin position="131"/>
        <end position="151"/>
    </location>
</feature>
<dbReference type="PANTHER" id="PTHR31061">
    <property type="entry name" value="LD22376P"/>
    <property type="match status" value="1"/>
</dbReference>
<organism evidence="3 4">
    <name type="scientific">Arcicella rosea</name>
    <dbReference type="NCBI Taxonomy" id="502909"/>
    <lineage>
        <taxon>Bacteria</taxon>
        <taxon>Pseudomonadati</taxon>
        <taxon>Bacteroidota</taxon>
        <taxon>Cytophagia</taxon>
        <taxon>Cytophagales</taxon>
        <taxon>Flectobacillaceae</taxon>
        <taxon>Arcicella</taxon>
    </lineage>
</organism>
<feature type="transmembrane region" description="Helical" evidence="1">
    <location>
        <begin position="213"/>
        <end position="234"/>
    </location>
</feature>
<reference evidence="3 4" key="1">
    <citation type="submission" date="2020-08" db="EMBL/GenBank/DDBJ databases">
        <title>Functional genomics of gut bacteria from endangered species of beetles.</title>
        <authorList>
            <person name="Carlos-Shanley C."/>
        </authorList>
    </citation>
    <scope>NUCLEOTIDE SEQUENCE [LARGE SCALE GENOMIC DNA]</scope>
    <source>
        <strain evidence="3 4">S00070</strain>
    </source>
</reference>
<evidence type="ECO:0000256" key="1">
    <source>
        <dbReference type="SAM" id="Phobius"/>
    </source>
</evidence>
<keyword evidence="1" id="KW-0472">Membrane</keyword>
<keyword evidence="3" id="KW-0012">Acyltransferase</keyword>
<evidence type="ECO:0000313" key="3">
    <source>
        <dbReference type="EMBL" id="MBB6002737.1"/>
    </source>
</evidence>
<feature type="transmembrane region" description="Helical" evidence="1">
    <location>
        <begin position="246"/>
        <end position="267"/>
    </location>
</feature>
<evidence type="ECO:0000259" key="2">
    <source>
        <dbReference type="Pfam" id="PF16401"/>
    </source>
</evidence>
<feature type="transmembrane region" description="Helical" evidence="1">
    <location>
        <begin position="273"/>
        <end position="297"/>
    </location>
</feature>
<feature type="transmembrane region" description="Helical" evidence="1">
    <location>
        <begin position="107"/>
        <end position="125"/>
    </location>
</feature>
<dbReference type="GO" id="GO:0016746">
    <property type="term" value="F:acyltransferase activity"/>
    <property type="evidence" value="ECO:0007669"/>
    <property type="project" value="UniProtKB-KW"/>
</dbReference>
<feature type="domain" description="DUF5009" evidence="2">
    <location>
        <begin position="7"/>
        <end position="176"/>
    </location>
</feature>
<dbReference type="PANTHER" id="PTHR31061:SF24">
    <property type="entry name" value="LD22376P"/>
    <property type="match status" value="1"/>
</dbReference>
<accession>A0A841EEY8</accession>
<keyword evidence="3" id="KW-0808">Transferase</keyword>
<feature type="transmembrane region" description="Helical" evidence="1">
    <location>
        <begin position="309"/>
        <end position="331"/>
    </location>
</feature>
<evidence type="ECO:0000313" key="4">
    <source>
        <dbReference type="Proteomes" id="UP000524404"/>
    </source>
</evidence>
<proteinExistence type="predicted"/>
<gene>
    <name evidence="3" type="ORF">HNP25_001389</name>
</gene>
<keyword evidence="4" id="KW-1185">Reference proteome</keyword>
<dbReference type="EMBL" id="JACHKT010000007">
    <property type="protein sequence ID" value="MBB6002737.1"/>
    <property type="molecule type" value="Genomic_DNA"/>
</dbReference>
<comment type="caution">
    <text evidence="3">The sequence shown here is derived from an EMBL/GenBank/DDBJ whole genome shotgun (WGS) entry which is preliminary data.</text>
</comment>
<protein>
    <submittedName>
        <fullName evidence="3">Putative acyltransferase</fullName>
    </submittedName>
</protein>
<dbReference type="InterPro" id="IPR032176">
    <property type="entry name" value="DUF5009"/>
</dbReference>
<feature type="transmembrane region" description="Helical" evidence="1">
    <location>
        <begin position="158"/>
        <end position="175"/>
    </location>
</feature>
<keyword evidence="1" id="KW-1133">Transmembrane helix</keyword>
<feature type="transmembrane region" description="Helical" evidence="1">
    <location>
        <begin position="351"/>
        <end position="369"/>
    </location>
</feature>